<proteinExistence type="inferred from homology"/>
<dbReference type="GO" id="GO:0005737">
    <property type="term" value="C:cytoplasm"/>
    <property type="evidence" value="ECO:0007669"/>
    <property type="project" value="UniProtKB-SubCell"/>
</dbReference>
<dbReference type="GO" id="GO:0016879">
    <property type="term" value="F:ligase activity, forming carbon-nitrogen bonds"/>
    <property type="evidence" value="ECO:0007669"/>
    <property type="project" value="UniProtKB-UniRule"/>
</dbReference>
<protein>
    <recommendedName>
        <fullName evidence="2">tRNA(Met) cytidine acetate ligase</fullName>
        <ecNumber evidence="2">6.3.4.-</ecNumber>
    </recommendedName>
</protein>
<dbReference type="HAMAP" id="MF_01539">
    <property type="entry name" value="TmcAL"/>
    <property type="match status" value="1"/>
</dbReference>
<feature type="binding site" evidence="2">
    <location>
        <position position="102"/>
    </location>
    <ligand>
        <name>ATP</name>
        <dbReference type="ChEBI" id="CHEBI:30616"/>
    </ligand>
</feature>
<dbReference type="GO" id="GO:0000049">
    <property type="term" value="F:tRNA binding"/>
    <property type="evidence" value="ECO:0007669"/>
    <property type="project" value="UniProtKB-KW"/>
</dbReference>
<keyword evidence="1 2" id="KW-0819">tRNA processing</keyword>
<keyword evidence="2" id="KW-0547">Nucleotide-binding</keyword>
<evidence type="ECO:0000256" key="2">
    <source>
        <dbReference type="HAMAP-Rule" id="MF_01539"/>
    </source>
</evidence>
<dbReference type="GO" id="GO:0005524">
    <property type="term" value="F:ATP binding"/>
    <property type="evidence" value="ECO:0007669"/>
    <property type="project" value="UniProtKB-KW"/>
</dbReference>
<evidence type="ECO:0000313" key="3">
    <source>
        <dbReference type="EMBL" id="OAA82738.1"/>
    </source>
</evidence>
<comment type="caution">
    <text evidence="3">The sequence shown here is derived from an EMBL/GenBank/DDBJ whole genome shotgun (WGS) entry which is preliminary data.</text>
</comment>
<feature type="binding site" evidence="2">
    <location>
        <position position="171"/>
    </location>
    <ligand>
        <name>ATP</name>
        <dbReference type="ChEBI" id="CHEBI:30616"/>
    </ligand>
</feature>
<organism evidence="3 4">
    <name type="scientific">Clostridium ljungdahlii</name>
    <dbReference type="NCBI Taxonomy" id="1538"/>
    <lineage>
        <taxon>Bacteria</taxon>
        <taxon>Bacillati</taxon>
        <taxon>Bacillota</taxon>
        <taxon>Clostridia</taxon>
        <taxon>Eubacteriales</taxon>
        <taxon>Clostridiaceae</taxon>
        <taxon>Clostridium</taxon>
    </lineage>
</organism>
<feature type="binding site" evidence="2">
    <location>
        <begin position="196"/>
        <end position="197"/>
    </location>
    <ligand>
        <name>ATP</name>
        <dbReference type="ChEBI" id="CHEBI:30616"/>
    </ligand>
</feature>
<dbReference type="PANTHER" id="PTHR37825:SF1">
    <property type="entry name" value="TRNA(MET) CYTIDINE ACETATE LIGASE"/>
    <property type="match status" value="1"/>
</dbReference>
<sequence length="409" mass="46111">MNVTGIIVEYNPFHNGHKYHIESARSATKCDAVIAVMSGNFVQRGTPSIVDKWTKTKMALLNGVDLVFELPVIYSLSSAEFFAYGAVSLLENLGIVKNLCFGSECSNINLLKSIAKILAEEPTQFKLFLKEKMSQGMSYPSARNSALNNFLLNTESSLTKYNIDEILQSPNNILGIEYLKNLIRIKSNITPISIKRIGSSYNSLSIEQSFSSSSSIRNFLKLNGNINDLSSNIPENVLSILKKVQSTGCGFIFEDCMVPYLRYKSFLYENKIKNLPDISEGIENRILRSLQNNCSYSDIITKSKTKRYTYSRISRILCQFFLGFENLNSEILRRNICPYGRVLGFNSTGIKVLKEMKNSSSIPIYVKIPKKISEVLQLDIQSTKAYSLLNKNIPFNNDYLQSPIMADQI</sequence>
<evidence type="ECO:0000313" key="4">
    <source>
        <dbReference type="Proteomes" id="UP000077407"/>
    </source>
</evidence>
<comment type="function">
    <text evidence="2">Catalyzes the formation of N(4)-acetylcytidine (ac(4)C) at the wobble position of elongator tRNA(Met), using acetate and ATP as substrates. First activates an acetate ion to form acetyladenylate (Ac-AMP) and then transfers the acetyl group to tRNA to form ac(4)C34.</text>
</comment>
<dbReference type="PANTHER" id="PTHR37825">
    <property type="entry name" value="TRNA(MET) CYTIDINE ACETATE LIGASE"/>
    <property type="match status" value="1"/>
</dbReference>
<keyword evidence="2" id="KW-0067">ATP-binding</keyword>
<keyword evidence="2" id="KW-0694">RNA-binding</keyword>
<keyword evidence="2" id="KW-0436">Ligase</keyword>
<dbReference type="InterPro" id="IPR014729">
    <property type="entry name" value="Rossmann-like_a/b/a_fold"/>
</dbReference>
<dbReference type="EC" id="6.3.4.-" evidence="2"/>
<keyword evidence="2" id="KW-0820">tRNA-binding</keyword>
<accession>A0A162L0U6</accession>
<dbReference type="RefSeq" id="WP_063557288.1">
    <property type="nucleotide sequence ID" value="NZ_LITT01000065.1"/>
</dbReference>
<feature type="binding site" evidence="2">
    <location>
        <begin position="7"/>
        <end position="20"/>
    </location>
    <ligand>
        <name>ATP</name>
        <dbReference type="ChEBI" id="CHEBI:30616"/>
    </ligand>
</feature>
<dbReference type="InterPro" id="IPR008513">
    <property type="entry name" value="tRNA(Met)_cyd_acetate_ligase"/>
</dbReference>
<gene>
    <name evidence="2" type="primary">tmcAL</name>
    <name evidence="3" type="ORF">WY13_04086</name>
</gene>
<dbReference type="PATRIC" id="fig|1538.10.peg.4164"/>
<dbReference type="Gene3D" id="3.40.50.620">
    <property type="entry name" value="HUPs"/>
    <property type="match status" value="1"/>
</dbReference>
<dbReference type="SUPFAM" id="SSF52374">
    <property type="entry name" value="Nucleotidylyl transferase"/>
    <property type="match status" value="1"/>
</dbReference>
<evidence type="ECO:0000256" key="1">
    <source>
        <dbReference type="ARBA" id="ARBA00022694"/>
    </source>
</evidence>
<comment type="subcellular location">
    <subcellularLocation>
        <location evidence="2">Cytoplasm</location>
    </subcellularLocation>
</comment>
<keyword evidence="2" id="KW-0963">Cytoplasm</keyword>
<dbReference type="AlphaFoldDB" id="A0A162L0U6"/>
<comment type="catalytic activity">
    <reaction evidence="2">
        <text>cytidine(34) in elongator tRNA(Met) + acetate + ATP = N(4)-acetylcytidine(34) in elongator tRNA(Met) + AMP + diphosphate</text>
        <dbReference type="Rhea" id="RHEA:58144"/>
        <dbReference type="Rhea" id="RHEA-COMP:10693"/>
        <dbReference type="Rhea" id="RHEA-COMP:10694"/>
        <dbReference type="ChEBI" id="CHEBI:30089"/>
        <dbReference type="ChEBI" id="CHEBI:30616"/>
        <dbReference type="ChEBI" id="CHEBI:33019"/>
        <dbReference type="ChEBI" id="CHEBI:74900"/>
        <dbReference type="ChEBI" id="CHEBI:82748"/>
        <dbReference type="ChEBI" id="CHEBI:456215"/>
    </reaction>
</comment>
<dbReference type="Proteomes" id="UP000077407">
    <property type="component" value="Unassembled WGS sequence"/>
</dbReference>
<reference evidence="3 4" key="1">
    <citation type="journal article" date="2015" name="Biotechnol. Bioeng.">
        <title>Genome sequence and phenotypic characterization of Caulobacter segnis.</title>
        <authorList>
            <person name="Patel S."/>
            <person name="Fletcher B."/>
            <person name="Scott D.C."/>
            <person name="Ely B."/>
        </authorList>
    </citation>
    <scope>NUCLEOTIDE SEQUENCE [LARGE SCALE GENOMIC DNA]</scope>
    <source>
        <strain evidence="3 4">ERI-2</strain>
    </source>
</reference>
<dbReference type="EMBL" id="LITT01000065">
    <property type="protein sequence ID" value="OAA82738.1"/>
    <property type="molecule type" value="Genomic_DNA"/>
</dbReference>
<name>A0A162L0U6_9CLOT</name>
<dbReference type="OrthoDB" id="9769796at2"/>
<dbReference type="NCBIfam" id="NF010191">
    <property type="entry name" value="PRK13670.1"/>
    <property type="match status" value="1"/>
</dbReference>
<comment type="similarity">
    <text evidence="2">Belongs to the TmcAL family.</text>
</comment>
<dbReference type="Pfam" id="PF05636">
    <property type="entry name" value="HIGH_NTase1"/>
    <property type="match status" value="1"/>
</dbReference>
<dbReference type="GO" id="GO:0006400">
    <property type="term" value="P:tRNA modification"/>
    <property type="evidence" value="ECO:0007669"/>
    <property type="project" value="UniProtKB-UniRule"/>
</dbReference>